<comment type="caution">
    <text evidence="2">The sequence shown here is derived from an EMBL/GenBank/DDBJ whole genome shotgun (WGS) entry which is preliminary data.</text>
</comment>
<name>A0A6L2L041_TANCI</name>
<gene>
    <name evidence="2" type="ORF">Tci_026145</name>
</gene>
<evidence type="ECO:0000313" key="2">
    <source>
        <dbReference type="EMBL" id="GEU54167.1"/>
    </source>
</evidence>
<proteinExistence type="predicted"/>
<dbReference type="PANTHER" id="PTHR47481:SF39">
    <property type="entry name" value="TRANSCRIPTION FACTOR INTERACTOR AND REGULATOR CCHC(ZN) FAMILY"/>
    <property type="match status" value="1"/>
</dbReference>
<feature type="compositionally biased region" description="Polar residues" evidence="1">
    <location>
        <begin position="206"/>
        <end position="217"/>
    </location>
</feature>
<feature type="region of interest" description="Disordered" evidence="1">
    <location>
        <begin position="174"/>
        <end position="219"/>
    </location>
</feature>
<dbReference type="PANTHER" id="PTHR47481">
    <property type="match status" value="1"/>
</dbReference>
<accession>A0A6L2L041</accession>
<feature type="compositionally biased region" description="Low complexity" evidence="1">
    <location>
        <begin position="178"/>
        <end position="205"/>
    </location>
</feature>
<dbReference type="AlphaFoldDB" id="A0A6L2L041"/>
<protein>
    <submittedName>
        <fullName evidence="2">Uncharacterized protein</fullName>
    </submittedName>
</protein>
<sequence length="357" mass="39364">MAMILVFTAIDKTNHNSRKFAFTLSPTNYGHWEVMIEPFLITNNLMGYMDGSIPCPSKTLLVTEGVTAPKENLNYLICVFNDAYIRMLIIYTISKASFLHIQDMDGDKTHDAYLNRAQEYADALAAIGEPVKDKDLVMLAVSEPLQAQLSKLTAQLSDLRFQVSSIIPSGPQAFYGARSNNNNNNNRSNNNNNCGNRNNSHGNNNQGRDTGTNSHVTPNLAPMDTSEAYYSDDTLHVGNGNPDTSLEAISYADWAGDSDDRWSTRGFTIYLALNLVSWTARKQCMVLRSSTEAEYKALANTVVELTWLQALLNEFGIRLSLTPILCRVKHPTGKIKGLKGNQGLKARIRDGGACVGA</sequence>
<dbReference type="CDD" id="cd09272">
    <property type="entry name" value="RNase_HI_RT_Ty1"/>
    <property type="match status" value="1"/>
</dbReference>
<dbReference type="EMBL" id="BKCJ010003290">
    <property type="protein sequence ID" value="GEU54167.1"/>
    <property type="molecule type" value="Genomic_DNA"/>
</dbReference>
<reference evidence="2" key="1">
    <citation type="journal article" date="2019" name="Sci. Rep.">
        <title>Draft genome of Tanacetum cinerariifolium, the natural source of mosquito coil.</title>
        <authorList>
            <person name="Yamashiro T."/>
            <person name="Shiraishi A."/>
            <person name="Satake H."/>
            <person name="Nakayama K."/>
        </authorList>
    </citation>
    <scope>NUCLEOTIDE SEQUENCE</scope>
</reference>
<evidence type="ECO:0000256" key="1">
    <source>
        <dbReference type="SAM" id="MobiDB-lite"/>
    </source>
</evidence>
<organism evidence="2">
    <name type="scientific">Tanacetum cinerariifolium</name>
    <name type="common">Dalmatian daisy</name>
    <name type="synonym">Chrysanthemum cinerariifolium</name>
    <dbReference type="NCBI Taxonomy" id="118510"/>
    <lineage>
        <taxon>Eukaryota</taxon>
        <taxon>Viridiplantae</taxon>
        <taxon>Streptophyta</taxon>
        <taxon>Embryophyta</taxon>
        <taxon>Tracheophyta</taxon>
        <taxon>Spermatophyta</taxon>
        <taxon>Magnoliopsida</taxon>
        <taxon>eudicotyledons</taxon>
        <taxon>Gunneridae</taxon>
        <taxon>Pentapetalae</taxon>
        <taxon>asterids</taxon>
        <taxon>campanulids</taxon>
        <taxon>Asterales</taxon>
        <taxon>Asteraceae</taxon>
        <taxon>Asteroideae</taxon>
        <taxon>Anthemideae</taxon>
        <taxon>Anthemidinae</taxon>
        <taxon>Tanacetum</taxon>
    </lineage>
</organism>